<dbReference type="InterPro" id="IPR007138">
    <property type="entry name" value="ABM_dom"/>
</dbReference>
<sequence length="98" mass="11497">MILEVAILNLIPGSEDDFVLAFAKAQSIISSMPGYISHKLKRCLENESRFILLVEWQTLEDHTVGFRQSAQYQEWKSLLHHFYNPFPVVEHYEEVVFQ</sequence>
<dbReference type="AlphaFoldDB" id="A0A3S2UN28"/>
<dbReference type="Proteomes" id="UP000282759">
    <property type="component" value="Unassembled WGS sequence"/>
</dbReference>
<evidence type="ECO:0000313" key="3">
    <source>
        <dbReference type="Proteomes" id="UP000282759"/>
    </source>
</evidence>
<keyword evidence="3" id="KW-1185">Reference proteome</keyword>
<dbReference type="OrthoDB" id="9798157at2"/>
<comment type="caution">
    <text evidence="2">The sequence shown here is derived from an EMBL/GenBank/DDBJ whole genome shotgun (WGS) entry which is preliminary data.</text>
</comment>
<dbReference type="SUPFAM" id="SSF54909">
    <property type="entry name" value="Dimeric alpha+beta barrel"/>
    <property type="match status" value="1"/>
</dbReference>
<accession>A0A3S2UN28</accession>
<dbReference type="PROSITE" id="PS51725">
    <property type="entry name" value="ABM"/>
    <property type="match status" value="1"/>
</dbReference>
<dbReference type="InterPro" id="IPR011008">
    <property type="entry name" value="Dimeric_a/b-barrel"/>
</dbReference>
<dbReference type="GO" id="GO:0004497">
    <property type="term" value="F:monooxygenase activity"/>
    <property type="evidence" value="ECO:0007669"/>
    <property type="project" value="UniProtKB-KW"/>
</dbReference>
<keyword evidence="2" id="KW-0503">Monooxygenase</keyword>
<keyword evidence="2" id="KW-0560">Oxidoreductase</keyword>
<protein>
    <submittedName>
        <fullName evidence="2">Antibiotic biosynthesis monooxygenase</fullName>
    </submittedName>
</protein>
<proteinExistence type="predicted"/>
<evidence type="ECO:0000313" key="2">
    <source>
        <dbReference type="EMBL" id="RVU00066.1"/>
    </source>
</evidence>
<organism evidence="2 3">
    <name type="scientific">Mucilaginibacter limnophilus</name>
    <dbReference type="NCBI Taxonomy" id="1932778"/>
    <lineage>
        <taxon>Bacteria</taxon>
        <taxon>Pseudomonadati</taxon>
        <taxon>Bacteroidota</taxon>
        <taxon>Sphingobacteriia</taxon>
        <taxon>Sphingobacteriales</taxon>
        <taxon>Sphingobacteriaceae</taxon>
        <taxon>Mucilaginibacter</taxon>
    </lineage>
</organism>
<evidence type="ECO:0000259" key="1">
    <source>
        <dbReference type="PROSITE" id="PS51725"/>
    </source>
</evidence>
<feature type="domain" description="ABM" evidence="1">
    <location>
        <begin position="2"/>
        <end position="97"/>
    </location>
</feature>
<dbReference type="EMBL" id="SACK01000006">
    <property type="protein sequence ID" value="RVU00066.1"/>
    <property type="molecule type" value="Genomic_DNA"/>
</dbReference>
<dbReference type="RefSeq" id="WP_127705959.1">
    <property type="nucleotide sequence ID" value="NZ_SACK01000006.1"/>
</dbReference>
<gene>
    <name evidence="2" type="ORF">EOD41_13985</name>
</gene>
<reference evidence="2 3" key="1">
    <citation type="submission" date="2019-01" db="EMBL/GenBank/DDBJ databases">
        <authorList>
            <person name="Chen W.-M."/>
        </authorList>
    </citation>
    <scope>NUCLEOTIDE SEQUENCE [LARGE SCALE GENOMIC DNA]</scope>
    <source>
        <strain evidence="2 3">YBJ-36</strain>
    </source>
</reference>
<dbReference type="Gene3D" id="3.30.70.100">
    <property type="match status" value="1"/>
</dbReference>
<dbReference type="Pfam" id="PF03992">
    <property type="entry name" value="ABM"/>
    <property type="match status" value="1"/>
</dbReference>
<name>A0A3S2UN28_9SPHI</name>